<feature type="region of interest" description="Disordered" evidence="1">
    <location>
        <begin position="39"/>
        <end position="60"/>
    </location>
</feature>
<proteinExistence type="predicted"/>
<feature type="region of interest" description="Disordered" evidence="1">
    <location>
        <begin position="1"/>
        <end position="22"/>
    </location>
</feature>
<feature type="region of interest" description="Disordered" evidence="1">
    <location>
        <begin position="132"/>
        <end position="181"/>
    </location>
</feature>
<evidence type="ECO:0000313" key="2">
    <source>
        <dbReference type="EMBL" id="CAD9474373.1"/>
    </source>
</evidence>
<dbReference type="AlphaFoldDB" id="A0A7S2GXG1"/>
<feature type="compositionally biased region" description="Polar residues" evidence="1">
    <location>
        <begin position="76"/>
        <end position="94"/>
    </location>
</feature>
<sequence length="181" mass="19028">MNGFGGLVDLDAGLKPKKKPDEVLGSLRKPALTLKQLQAHAEARGDAPTPLAPAIVPDKDEVDRANREKIIAAFGTSGNMTLPSSAQQASQGETPSVPPQFLTKPLGRPLTVTEAFGECPSVPLRPQATSPRLLQKTPAHAQQQGSVPVPIPGMTMTISDAFGSCQNRPLSMPPQGQAPTR</sequence>
<feature type="region of interest" description="Disordered" evidence="1">
    <location>
        <begin position="74"/>
        <end position="105"/>
    </location>
</feature>
<dbReference type="EMBL" id="HBGS01054502">
    <property type="protein sequence ID" value="CAD9474373.1"/>
    <property type="molecule type" value="Transcribed_RNA"/>
</dbReference>
<reference evidence="2" key="1">
    <citation type="submission" date="2021-01" db="EMBL/GenBank/DDBJ databases">
        <authorList>
            <person name="Corre E."/>
            <person name="Pelletier E."/>
            <person name="Niang G."/>
            <person name="Scheremetjew M."/>
            <person name="Finn R."/>
            <person name="Kale V."/>
            <person name="Holt S."/>
            <person name="Cochrane G."/>
            <person name="Meng A."/>
            <person name="Brown T."/>
            <person name="Cohen L."/>
        </authorList>
    </citation>
    <scope>NUCLEOTIDE SEQUENCE</scope>
    <source>
        <strain evidence="2">CCMP1381</strain>
    </source>
</reference>
<evidence type="ECO:0000256" key="1">
    <source>
        <dbReference type="SAM" id="MobiDB-lite"/>
    </source>
</evidence>
<protein>
    <submittedName>
        <fullName evidence="2">Uncharacterized protein</fullName>
    </submittedName>
</protein>
<name>A0A7S2GXG1_9STRA</name>
<accession>A0A7S2GXG1</accession>
<gene>
    <name evidence="2" type="ORF">DSPE1174_LOCUS28166</name>
</gene>
<organism evidence="2">
    <name type="scientific">Octactis speculum</name>
    <dbReference type="NCBI Taxonomy" id="3111310"/>
    <lineage>
        <taxon>Eukaryota</taxon>
        <taxon>Sar</taxon>
        <taxon>Stramenopiles</taxon>
        <taxon>Ochrophyta</taxon>
        <taxon>Dictyochophyceae</taxon>
        <taxon>Dictyochales</taxon>
        <taxon>Dictyochaceae</taxon>
        <taxon>Octactis</taxon>
    </lineage>
</organism>